<evidence type="ECO:0000256" key="12">
    <source>
        <dbReference type="SAM" id="MobiDB-lite"/>
    </source>
</evidence>
<dbReference type="SUPFAM" id="SSF52172">
    <property type="entry name" value="CheY-like"/>
    <property type="match status" value="1"/>
</dbReference>
<evidence type="ECO:0000256" key="4">
    <source>
        <dbReference type="ARBA" id="ARBA00022679"/>
    </source>
</evidence>
<dbReference type="EMBL" id="KV425889">
    <property type="protein sequence ID" value="KZW02251.1"/>
    <property type="molecule type" value="Genomic_DNA"/>
</dbReference>
<dbReference type="CDD" id="cd17546">
    <property type="entry name" value="REC_hyHK_CKI1_RcsC-like"/>
    <property type="match status" value="1"/>
</dbReference>
<dbReference type="InterPro" id="IPR003594">
    <property type="entry name" value="HATPase_dom"/>
</dbReference>
<dbReference type="OrthoDB" id="2015534at2759"/>
<dbReference type="SUPFAM" id="SSF47384">
    <property type="entry name" value="Homodimeric domain of signal transducing histidine kinase"/>
    <property type="match status" value="1"/>
</dbReference>
<dbReference type="Pfam" id="PF08446">
    <property type="entry name" value="PAS_2"/>
    <property type="match status" value="1"/>
</dbReference>
<dbReference type="InterPro" id="IPR029016">
    <property type="entry name" value="GAF-like_dom_sf"/>
</dbReference>
<dbReference type="Gene3D" id="3.40.50.2300">
    <property type="match status" value="1"/>
</dbReference>
<evidence type="ECO:0000259" key="13">
    <source>
        <dbReference type="PROSITE" id="PS50046"/>
    </source>
</evidence>
<feature type="modified residue" description="4-aspartylphosphate" evidence="11">
    <location>
        <position position="1315"/>
    </location>
</feature>
<protein>
    <recommendedName>
        <fullName evidence="18">Phytochrome</fullName>
    </recommendedName>
</protein>
<dbReference type="Pfam" id="PF00512">
    <property type="entry name" value="HisKA"/>
    <property type="match status" value="1"/>
</dbReference>
<accession>A0A165PJ51</accession>
<gene>
    <name evidence="16" type="ORF">EXIGLDRAFT_760088</name>
</gene>
<feature type="compositionally biased region" description="Low complexity" evidence="12">
    <location>
        <begin position="28"/>
        <end position="43"/>
    </location>
</feature>
<dbReference type="SMART" id="SM00388">
    <property type="entry name" value="HisKA"/>
    <property type="match status" value="1"/>
</dbReference>
<evidence type="ECO:0000256" key="2">
    <source>
        <dbReference type="ARBA" id="ARBA00022553"/>
    </source>
</evidence>
<keyword evidence="3" id="KW-0716">Sensory transduction</keyword>
<dbReference type="Proteomes" id="UP000077266">
    <property type="component" value="Unassembled WGS sequence"/>
</dbReference>
<feature type="region of interest" description="Disordered" evidence="12">
    <location>
        <begin position="1425"/>
        <end position="1466"/>
    </location>
</feature>
<feature type="compositionally biased region" description="Basic and acidic residues" evidence="12">
    <location>
        <begin position="1189"/>
        <end position="1200"/>
    </location>
</feature>
<keyword evidence="10" id="KW-0675">Receptor</keyword>
<dbReference type="InterPro" id="IPR003661">
    <property type="entry name" value="HisK_dim/P_dom"/>
</dbReference>
<keyword evidence="1" id="KW-0600">Photoreceptor protein</keyword>
<dbReference type="Pfam" id="PF00360">
    <property type="entry name" value="PHY"/>
    <property type="match status" value="1"/>
</dbReference>
<evidence type="ECO:0000256" key="5">
    <source>
        <dbReference type="ARBA" id="ARBA00022741"/>
    </source>
</evidence>
<feature type="compositionally biased region" description="Polar residues" evidence="12">
    <location>
        <begin position="1449"/>
        <end position="1466"/>
    </location>
</feature>
<evidence type="ECO:0000259" key="14">
    <source>
        <dbReference type="PROSITE" id="PS50109"/>
    </source>
</evidence>
<reference evidence="16 17" key="1">
    <citation type="journal article" date="2016" name="Mol. Biol. Evol.">
        <title>Comparative Genomics of Early-Diverging Mushroom-Forming Fungi Provides Insights into the Origins of Lignocellulose Decay Capabilities.</title>
        <authorList>
            <person name="Nagy L.G."/>
            <person name="Riley R."/>
            <person name="Tritt A."/>
            <person name="Adam C."/>
            <person name="Daum C."/>
            <person name="Floudas D."/>
            <person name="Sun H."/>
            <person name="Yadav J.S."/>
            <person name="Pangilinan J."/>
            <person name="Larsson K.H."/>
            <person name="Matsuura K."/>
            <person name="Barry K."/>
            <person name="Labutti K."/>
            <person name="Kuo R."/>
            <person name="Ohm R.A."/>
            <person name="Bhattacharya S.S."/>
            <person name="Shirouzu T."/>
            <person name="Yoshinaga Y."/>
            <person name="Martin F.M."/>
            <person name="Grigoriev I.V."/>
            <person name="Hibbett D.S."/>
        </authorList>
    </citation>
    <scope>NUCLEOTIDE SEQUENCE [LARGE SCALE GENOMIC DNA]</scope>
    <source>
        <strain evidence="16 17">HHB12029</strain>
    </source>
</reference>
<dbReference type="SMART" id="SM00387">
    <property type="entry name" value="HATPase_c"/>
    <property type="match status" value="1"/>
</dbReference>
<feature type="compositionally biased region" description="Pro residues" evidence="12">
    <location>
        <begin position="7"/>
        <end position="24"/>
    </location>
</feature>
<keyword evidence="8" id="KW-0157">Chromophore</keyword>
<proteinExistence type="predicted"/>
<dbReference type="CDD" id="cd00082">
    <property type="entry name" value="HisKA"/>
    <property type="match status" value="1"/>
</dbReference>
<dbReference type="SMART" id="SM00065">
    <property type="entry name" value="GAF"/>
    <property type="match status" value="1"/>
</dbReference>
<dbReference type="Gene3D" id="3.30.450.20">
    <property type="entry name" value="PAS domain"/>
    <property type="match status" value="2"/>
</dbReference>
<feature type="domain" description="Phytochrome chromophore attachment site" evidence="13">
    <location>
        <begin position="515"/>
        <end position="677"/>
    </location>
</feature>
<feature type="compositionally biased region" description="Basic and acidic residues" evidence="12">
    <location>
        <begin position="106"/>
        <end position="124"/>
    </location>
</feature>
<dbReference type="PRINTS" id="PR00344">
    <property type="entry name" value="BCTRLSENSOR"/>
</dbReference>
<feature type="region of interest" description="Disordered" evidence="12">
    <location>
        <begin position="1"/>
        <end position="124"/>
    </location>
</feature>
<dbReference type="InterPro" id="IPR004358">
    <property type="entry name" value="Sig_transdc_His_kin-like_C"/>
</dbReference>
<feature type="region of interest" description="Disordered" evidence="12">
    <location>
        <begin position="396"/>
        <end position="428"/>
    </location>
</feature>
<feature type="compositionally biased region" description="Low complexity" evidence="12">
    <location>
        <begin position="332"/>
        <end position="356"/>
    </location>
</feature>
<evidence type="ECO:0000256" key="1">
    <source>
        <dbReference type="ARBA" id="ARBA00022543"/>
    </source>
</evidence>
<dbReference type="InterPro" id="IPR035965">
    <property type="entry name" value="PAS-like_dom_sf"/>
</dbReference>
<feature type="compositionally biased region" description="Low complexity" evidence="12">
    <location>
        <begin position="73"/>
        <end position="86"/>
    </location>
</feature>
<keyword evidence="2 11" id="KW-0597">Phosphoprotein</keyword>
<dbReference type="SMART" id="SM00448">
    <property type="entry name" value="REC"/>
    <property type="match status" value="1"/>
</dbReference>
<dbReference type="GO" id="GO:0006355">
    <property type="term" value="P:regulation of DNA-templated transcription"/>
    <property type="evidence" value="ECO:0007669"/>
    <property type="project" value="InterPro"/>
</dbReference>
<dbReference type="PROSITE" id="PS50046">
    <property type="entry name" value="PHYTOCHROME_2"/>
    <property type="match status" value="1"/>
</dbReference>
<dbReference type="Gene3D" id="3.30.450.40">
    <property type="match status" value="1"/>
</dbReference>
<dbReference type="InterPro" id="IPR005467">
    <property type="entry name" value="His_kinase_dom"/>
</dbReference>
<evidence type="ECO:0000256" key="3">
    <source>
        <dbReference type="ARBA" id="ARBA00022606"/>
    </source>
</evidence>
<keyword evidence="9" id="KW-0902">Two-component regulatory system</keyword>
<dbReference type="Pfam" id="PF00072">
    <property type="entry name" value="Response_reg"/>
    <property type="match status" value="1"/>
</dbReference>
<keyword evidence="4" id="KW-0808">Transferase</keyword>
<dbReference type="InterPro" id="IPR036890">
    <property type="entry name" value="HATPase_C_sf"/>
</dbReference>
<dbReference type="InParanoid" id="A0A165PJ51"/>
<evidence type="ECO:0008006" key="18">
    <source>
        <dbReference type="Google" id="ProtNLM"/>
    </source>
</evidence>
<dbReference type="GO" id="GO:0005524">
    <property type="term" value="F:ATP binding"/>
    <property type="evidence" value="ECO:0007669"/>
    <property type="project" value="UniProtKB-KW"/>
</dbReference>
<evidence type="ECO:0000256" key="7">
    <source>
        <dbReference type="ARBA" id="ARBA00022840"/>
    </source>
</evidence>
<feature type="compositionally biased region" description="Polar residues" evidence="12">
    <location>
        <begin position="1428"/>
        <end position="1441"/>
    </location>
</feature>
<feature type="compositionally biased region" description="Acidic residues" evidence="12">
    <location>
        <begin position="93"/>
        <end position="102"/>
    </location>
</feature>
<keyword evidence="5" id="KW-0547">Nucleotide-binding</keyword>
<dbReference type="SUPFAM" id="SSF55785">
    <property type="entry name" value="PYP-like sensor domain (PAS domain)"/>
    <property type="match status" value="1"/>
</dbReference>
<dbReference type="PANTHER" id="PTHR43065">
    <property type="entry name" value="SENSOR HISTIDINE KINASE"/>
    <property type="match status" value="1"/>
</dbReference>
<evidence type="ECO:0000259" key="15">
    <source>
        <dbReference type="PROSITE" id="PS50110"/>
    </source>
</evidence>
<dbReference type="Gene3D" id="3.30.565.10">
    <property type="entry name" value="Histidine kinase-like ATPase, C-terminal domain"/>
    <property type="match status" value="1"/>
</dbReference>
<dbReference type="PROSITE" id="PS50110">
    <property type="entry name" value="RESPONSE_REGULATORY"/>
    <property type="match status" value="1"/>
</dbReference>
<feature type="domain" description="Response regulatory" evidence="15">
    <location>
        <begin position="1264"/>
        <end position="1398"/>
    </location>
</feature>
<dbReference type="SUPFAM" id="SSF55874">
    <property type="entry name" value="ATPase domain of HSP90 chaperone/DNA topoisomerase II/histidine kinase"/>
    <property type="match status" value="1"/>
</dbReference>
<dbReference type="PANTHER" id="PTHR43065:SF10">
    <property type="entry name" value="PEROXIDE STRESS-ACTIVATED HISTIDINE KINASE MAK3"/>
    <property type="match status" value="1"/>
</dbReference>
<dbReference type="InterPro" id="IPR036097">
    <property type="entry name" value="HisK_dim/P_sf"/>
</dbReference>
<dbReference type="Pfam" id="PF02518">
    <property type="entry name" value="HATPase_c"/>
    <property type="match status" value="1"/>
</dbReference>
<dbReference type="GO" id="GO:0000155">
    <property type="term" value="F:phosphorelay sensor kinase activity"/>
    <property type="evidence" value="ECO:0007669"/>
    <property type="project" value="InterPro"/>
</dbReference>
<dbReference type="GO" id="GO:0009584">
    <property type="term" value="P:detection of visible light"/>
    <property type="evidence" value="ECO:0007669"/>
    <property type="project" value="InterPro"/>
</dbReference>
<dbReference type="InterPro" id="IPR013515">
    <property type="entry name" value="Phytochrome_cen-reg"/>
</dbReference>
<dbReference type="GO" id="GO:0009881">
    <property type="term" value="F:photoreceptor activity"/>
    <property type="evidence" value="ECO:0007669"/>
    <property type="project" value="UniProtKB-KW"/>
</dbReference>
<keyword evidence="6" id="KW-0418">Kinase</keyword>
<feature type="region of interest" description="Disordered" evidence="12">
    <location>
        <begin position="1133"/>
        <end position="1209"/>
    </location>
</feature>
<name>A0A165PJ51_EXIGL</name>
<evidence type="ECO:0000256" key="11">
    <source>
        <dbReference type="PROSITE-ProRule" id="PRU00169"/>
    </source>
</evidence>
<organism evidence="16 17">
    <name type="scientific">Exidia glandulosa HHB12029</name>
    <dbReference type="NCBI Taxonomy" id="1314781"/>
    <lineage>
        <taxon>Eukaryota</taxon>
        <taxon>Fungi</taxon>
        <taxon>Dikarya</taxon>
        <taxon>Basidiomycota</taxon>
        <taxon>Agaricomycotina</taxon>
        <taxon>Agaricomycetes</taxon>
        <taxon>Auriculariales</taxon>
        <taxon>Exidiaceae</taxon>
        <taxon>Exidia</taxon>
    </lineage>
</organism>
<evidence type="ECO:0000256" key="8">
    <source>
        <dbReference type="ARBA" id="ARBA00022991"/>
    </source>
</evidence>
<dbReference type="InterPro" id="IPR013654">
    <property type="entry name" value="PAS_2"/>
</dbReference>
<sequence length="1466" mass="159268">MTSRKNTPPPPIPTILTPTPPPLAQTPSQEGSTSSRSRSVQLSDQGEAPPSDTSSIVLLPPIRPPSLLTGTGSAAHPSPYASSASVGGPGDDGVGEPSEEAQEAQHASEQREHQREEDAQERERQLVTTRFEHVQDKDGHHTIIGREGKITRCEDEPIRIPGAVQGFGVLVALREEEDTGNFLVRQVSENSTEILGLSPKYLFSLECFTDTLPEDQADVLWDNLRFLSNLTLDGSDPNDNAPQVFLLSGFGEPGSAPSDDPLTVGDDMGRRRWTCWCAVHRPPQKSEAVTPQVGGGGKRTPLDDTPPPPLLVLEFELEVDTLNPLYPPQTATTDSSGGSSRSGDTVGSGPVTTGSVDSGGTGSTLSGTTQMGDPPSSAGASGSHLNLSATSQAVVFAGDGPKPGLDGEEDWFPSPEEVLASTTSHSKPLRELERMRAAGGGATPRYRFGVGGAIPAMLASPSSGGVPSAGTGGSAANRMERRKQKSERGASGVPPTVDIFTVLGQANDQLSNAQDLETFLKIVVGLVKDLTQFHRVLVYQFDEAWNGQTVAELVDWSKTHDLYKGLHFPAADIPKQARELYLINRVRLLYNTTQQTARLVCKAEEDLATPLDMTHSFLRAMSPIHIKYLGNMGVRASMSISIVAFGQLWGLVACHSYGDAGMRVSFPMRHMLRLLSDSISRNIERLSYAQRLHSRKLVSTMPTDQNPSGYIISNAEDLLTLFDADFGVLVVGDGAKIMGENVHGQETLILAEYLRLKQFPHMQVTKCLRDDFPDLRLPSGPEVVSGMLYVPLSRNGKDFIAFLRQGQLRHVHWAGKPFKQQNEDGATLEPRKSFKTWSQTIGGKSRAWTDEQLETAAVLALVYGKFIEVWRQKETALQASQLTSLLLSNASHEVRTPLHQIINYLELALNGPLDEETRENLTRSHIASKSLLFTINDLLDLTRLESGQETSFNEPFDLQATIIDAARLYQNEASRRGLAFFVDTITSPRMVWGDSKKIRTVVANLTANAVKYTEVGRITVLCRSFNEPEGLRDDGQVAVEIVIEDTGRGIPADKLSSIFRQFENTVNDSAESVPGVGLGLAVVARIVEQLGGQLRVDSELGRGSRFSFLMPFVRYEPGRTYEQSRGAIAEHLSSVESASSSSVDAPSTRSSGSYRSRSGASELESLVQALGTPVTRAPPSRPSSAAKSKGKERAEGERSEGPGNGEFPVAGSYFPVRSIKVDETTVEPRSRMGRSRESRVGGMHGIRLPMRRKRAVAPAQNKLRVLVVDDDPINRKLLATRLGRDGHTVSQCADGVEAVDLVQTGDRGFDCVLMDIQMPMLNGFDATKRIREIEQEAPMLSSEDLRLSLALNGRIPIFAVSASLLERQRDEMMEYGMDGWILKPIDYKRMNVILRGILDIVQRNSDVYTPGCNWEAGGWLLQPPSPASELSVSAHSSQVGEPTSPPSTQPQVGTSTAEDVAAQTTS</sequence>
<dbReference type="InterPro" id="IPR001789">
    <property type="entry name" value="Sig_transdc_resp-reg_receiver"/>
</dbReference>
<dbReference type="STRING" id="1314781.A0A165PJ51"/>
<feature type="compositionally biased region" description="Low complexity" evidence="12">
    <location>
        <begin position="363"/>
        <end position="383"/>
    </location>
</feature>
<dbReference type="InterPro" id="IPR016132">
    <property type="entry name" value="Phyto_chromo_attachment"/>
</dbReference>
<feature type="region of interest" description="Disordered" evidence="12">
    <location>
        <begin position="324"/>
        <end position="384"/>
    </location>
</feature>
<dbReference type="InterPro" id="IPR043150">
    <property type="entry name" value="Phytochrome_PHY_sf"/>
</dbReference>
<dbReference type="PROSITE" id="PS50109">
    <property type="entry name" value="HIS_KIN"/>
    <property type="match status" value="1"/>
</dbReference>
<keyword evidence="7" id="KW-0067">ATP-binding</keyword>
<dbReference type="Gene3D" id="3.30.450.270">
    <property type="match status" value="1"/>
</dbReference>
<dbReference type="Pfam" id="PF01590">
    <property type="entry name" value="GAF"/>
    <property type="match status" value="1"/>
</dbReference>
<evidence type="ECO:0000256" key="9">
    <source>
        <dbReference type="ARBA" id="ARBA00023012"/>
    </source>
</evidence>
<keyword evidence="17" id="KW-1185">Reference proteome</keyword>
<evidence type="ECO:0000256" key="6">
    <source>
        <dbReference type="ARBA" id="ARBA00022777"/>
    </source>
</evidence>
<evidence type="ECO:0000313" key="17">
    <source>
        <dbReference type="Proteomes" id="UP000077266"/>
    </source>
</evidence>
<evidence type="ECO:0000313" key="16">
    <source>
        <dbReference type="EMBL" id="KZW02251.1"/>
    </source>
</evidence>
<feature type="region of interest" description="Disordered" evidence="12">
    <location>
        <begin position="460"/>
        <end position="492"/>
    </location>
</feature>
<feature type="region of interest" description="Disordered" evidence="12">
    <location>
        <begin position="284"/>
        <end position="308"/>
    </location>
</feature>
<feature type="domain" description="Histidine kinase" evidence="14">
    <location>
        <begin position="889"/>
        <end position="1114"/>
    </location>
</feature>
<dbReference type="InterPro" id="IPR003018">
    <property type="entry name" value="GAF"/>
</dbReference>
<dbReference type="SUPFAM" id="SSF55781">
    <property type="entry name" value="GAF domain-like"/>
    <property type="match status" value="2"/>
</dbReference>
<feature type="compositionally biased region" description="Low complexity" evidence="12">
    <location>
        <begin position="460"/>
        <end position="469"/>
    </location>
</feature>
<feature type="compositionally biased region" description="Low complexity" evidence="12">
    <location>
        <begin position="1134"/>
        <end position="1161"/>
    </location>
</feature>
<dbReference type="InterPro" id="IPR011006">
    <property type="entry name" value="CheY-like_superfamily"/>
</dbReference>
<evidence type="ECO:0000256" key="10">
    <source>
        <dbReference type="ARBA" id="ARBA00023170"/>
    </source>
</evidence>
<dbReference type="Gene3D" id="1.10.287.130">
    <property type="match status" value="1"/>
</dbReference>